<name>C7LZH1_ACIFD</name>
<dbReference type="RefSeq" id="WP_015798615.1">
    <property type="nucleotide sequence ID" value="NC_013124.1"/>
</dbReference>
<feature type="region of interest" description="Disordered" evidence="5">
    <location>
        <begin position="1"/>
        <end position="28"/>
    </location>
</feature>
<proteinExistence type="inferred from homology"/>
<evidence type="ECO:0000256" key="5">
    <source>
        <dbReference type="SAM" id="MobiDB-lite"/>
    </source>
</evidence>
<keyword evidence="4" id="KW-0647">Proteasome</keyword>
<dbReference type="eggNOG" id="ENOG502ZPJ4">
    <property type="taxonomic scope" value="Bacteria"/>
</dbReference>
<evidence type="ECO:0000256" key="2">
    <source>
        <dbReference type="ARBA" id="ARBA00011402"/>
    </source>
</evidence>
<dbReference type="Pfam" id="PF10759">
    <property type="entry name" value="BPA"/>
    <property type="match status" value="1"/>
</dbReference>
<reference evidence="6 7" key="1">
    <citation type="journal article" date="2009" name="Stand. Genomic Sci.">
        <title>Complete genome sequence of Acidimicrobium ferrooxidans type strain (ICP).</title>
        <authorList>
            <person name="Clum A."/>
            <person name="Nolan M."/>
            <person name="Lang E."/>
            <person name="Glavina Del Rio T."/>
            <person name="Tice H."/>
            <person name="Copeland A."/>
            <person name="Cheng J.F."/>
            <person name="Lucas S."/>
            <person name="Chen F."/>
            <person name="Bruce D."/>
            <person name="Goodwin L."/>
            <person name="Pitluck S."/>
            <person name="Ivanova N."/>
            <person name="Mavrommatis K."/>
            <person name="Mikhailova N."/>
            <person name="Pati A."/>
            <person name="Chen A."/>
            <person name="Palaniappan K."/>
            <person name="Goker M."/>
            <person name="Spring S."/>
            <person name="Land M."/>
            <person name="Hauser L."/>
            <person name="Chang Y.J."/>
            <person name="Jeffries C.C."/>
            <person name="Chain P."/>
            <person name="Bristow J."/>
            <person name="Eisen J.A."/>
            <person name="Markowitz V."/>
            <person name="Hugenholtz P."/>
            <person name="Kyrpides N.C."/>
            <person name="Klenk H.P."/>
            <person name="Lapidus A."/>
        </authorList>
    </citation>
    <scope>NUCLEOTIDE SEQUENCE [LARGE SCALE GENOMIC DNA]</scope>
    <source>
        <strain evidence="7">DSM 10331 / JCM 15462 / NBRC 103882 / ICP</strain>
    </source>
</reference>
<dbReference type="STRING" id="525909.Afer_1197"/>
<dbReference type="GO" id="GO:0061136">
    <property type="term" value="P:regulation of proteasomal protein catabolic process"/>
    <property type="evidence" value="ECO:0007669"/>
    <property type="project" value="InterPro"/>
</dbReference>
<comment type="similarity">
    <text evidence="1">Belongs to the Bpa family.</text>
</comment>
<evidence type="ECO:0000256" key="4">
    <source>
        <dbReference type="ARBA" id="ARBA00022942"/>
    </source>
</evidence>
<dbReference type="OrthoDB" id="5189298at2"/>
<keyword evidence="7" id="KW-1185">Reference proteome</keyword>
<dbReference type="KEGG" id="afo:Afer_1197"/>
<dbReference type="EMBL" id="CP001631">
    <property type="protein sequence ID" value="ACU54129.1"/>
    <property type="molecule type" value="Genomic_DNA"/>
</dbReference>
<accession>C7LZH1</accession>
<sequence length="158" mass="17040">MAENSEYAEQTTAGASGEPNAGSADTDAVMSPARVIRIGAMVRALLDEVRQATLDERSRERLAEIYEQSLRALSEVVSPDLADELRSFSLPFQEGVVPSEAELRVAQAQLLGWLEGLFQGIQATLFAQRMASNAQLEQLRGRGLPQPPGAQQAPGAYL</sequence>
<evidence type="ECO:0000313" key="7">
    <source>
        <dbReference type="Proteomes" id="UP000000771"/>
    </source>
</evidence>
<evidence type="ECO:0000256" key="3">
    <source>
        <dbReference type="ARBA" id="ARBA00014831"/>
    </source>
</evidence>
<dbReference type="HOGENOM" id="CLU_111456_0_0_11"/>
<protein>
    <recommendedName>
        <fullName evidence="3">Bacterial proteasome activator</fullName>
    </recommendedName>
</protein>
<dbReference type="InterPro" id="IPR019695">
    <property type="entry name" value="Proteasome_act"/>
</dbReference>
<comment type="subunit">
    <text evidence="2">Forms a homooligomeric, either hexameric or heptameric, ring-like structure which stacks co-axially with the proteasomal alpha-rings.</text>
</comment>
<evidence type="ECO:0000256" key="1">
    <source>
        <dbReference type="ARBA" id="ARBA00006639"/>
    </source>
</evidence>
<dbReference type="GO" id="GO:0000502">
    <property type="term" value="C:proteasome complex"/>
    <property type="evidence" value="ECO:0007669"/>
    <property type="project" value="UniProtKB-KW"/>
</dbReference>
<organism evidence="6 7">
    <name type="scientific">Acidimicrobium ferrooxidans (strain DSM 10331 / JCM 15462 / NBRC 103882 / ICP)</name>
    <dbReference type="NCBI Taxonomy" id="525909"/>
    <lineage>
        <taxon>Bacteria</taxon>
        <taxon>Bacillati</taxon>
        <taxon>Actinomycetota</taxon>
        <taxon>Acidimicrobiia</taxon>
        <taxon>Acidimicrobiales</taxon>
        <taxon>Acidimicrobiaceae</taxon>
        <taxon>Acidimicrobium</taxon>
    </lineage>
</organism>
<evidence type="ECO:0000313" key="6">
    <source>
        <dbReference type="EMBL" id="ACU54129.1"/>
    </source>
</evidence>
<gene>
    <name evidence="6" type="ordered locus">Afer_1197</name>
</gene>
<dbReference type="Proteomes" id="UP000000771">
    <property type="component" value="Chromosome"/>
</dbReference>
<dbReference type="AlphaFoldDB" id="C7LZH1"/>